<dbReference type="EMBL" id="BAABJZ010000015">
    <property type="protein sequence ID" value="GAA4879174.1"/>
    <property type="molecule type" value="Genomic_DNA"/>
</dbReference>
<feature type="domain" description="DUF7401" evidence="3">
    <location>
        <begin position="275"/>
        <end position="385"/>
    </location>
</feature>
<feature type="domain" description="Plasmid pRiA4b Orf3-like" evidence="1">
    <location>
        <begin position="530"/>
        <end position="689"/>
    </location>
</feature>
<gene>
    <name evidence="4" type="ORF">GCM10023333_11250</name>
</gene>
<proteinExistence type="predicted"/>
<protein>
    <submittedName>
        <fullName evidence="4">Uncharacterized protein</fullName>
    </submittedName>
</protein>
<dbReference type="InterPro" id="IPR012912">
    <property type="entry name" value="Plasmid_pRiA4b_Orf3-like"/>
</dbReference>
<dbReference type="Pfam" id="PF24134">
    <property type="entry name" value="DUF7401"/>
    <property type="match status" value="1"/>
</dbReference>
<reference evidence="5" key="1">
    <citation type="journal article" date="2019" name="Int. J. Syst. Evol. Microbiol.">
        <title>The Global Catalogue of Microorganisms (GCM) 10K type strain sequencing project: providing services to taxonomists for standard genome sequencing and annotation.</title>
        <authorList>
            <consortium name="The Broad Institute Genomics Platform"/>
            <consortium name="The Broad Institute Genome Sequencing Center for Infectious Disease"/>
            <person name="Wu L."/>
            <person name="Ma J."/>
        </authorList>
    </citation>
    <scope>NUCLEOTIDE SEQUENCE [LARGE SCALE GENOMIC DNA]</scope>
    <source>
        <strain evidence="5">JCM 18401</strain>
    </source>
</reference>
<sequence length="694" mass="78797">MNDDFPIELSLLCQLAEDDTPIDALTPAQQALLSSPQTLLYALQFGLILSKALEQKWGERYLQYVELMVSETRIYLRGHQDPDLLEALASACHIDVDEPELNIDFAYQLFSILRAYRFTLPPQALRELEQRQNKTLAESEDQPQDLDSHLAGINQFLNEMIRQEQITSGHHFVSVAANELAMFPEQGIEAIFGQLLTYPWAIEALLICTLHHEPAVSNAAISVLNHVPPKKWKQLTNSQYLMLIRRFGGDTVQKHLSAWQKQAMKHVKASVPGRVESLHACFIDGNQAMMFSGTLKLGNQHHQFGGVFRLGLGLIDAYFHADLDPNQIDQLTQRLRSEMRAIPCDPLLLAHLLPWALHTQLHGPEPLGLDALPMLAHLPHHWLEPQAMTLDRIRDVCQLQPLSTDELERFRKGSKMLLNTPHTIDWVVDEIAPGLNKQKQVRDHHYLAQPQQYIDSLGMNALIAHFAGEKATLTHLQPQWYLGAAYVLQLGEIGRKSFPLFDHLAEHSLEWQRQATFADKLQGDISAPKGYVIKVELLDSKPKIWRRFTVSGAVHMASFHSLLQRVMGWEHAHLFAFQTSQGMLDEDVALDEIPLMALLNEPGDSIGYLYDFGDHWQHAITLEKIQSKDCRTPKVTAGRGACPPEDCGGIWGYQNLLALRRRKRLNEDEEEQLEWYGMDGDFDPAAFDKTQVEL</sequence>
<dbReference type="Gene3D" id="3.10.290.30">
    <property type="entry name" value="MM3350-like"/>
    <property type="match status" value="1"/>
</dbReference>
<evidence type="ECO:0000259" key="1">
    <source>
        <dbReference type="Pfam" id="PF07929"/>
    </source>
</evidence>
<dbReference type="Proteomes" id="UP001499988">
    <property type="component" value="Unassembled WGS sequence"/>
</dbReference>
<dbReference type="SUPFAM" id="SSF159941">
    <property type="entry name" value="MM3350-like"/>
    <property type="match status" value="1"/>
</dbReference>
<accession>A0ABP9EH54</accession>
<dbReference type="Pfam" id="PF07929">
    <property type="entry name" value="PRiA4_ORF3"/>
    <property type="match status" value="1"/>
</dbReference>
<dbReference type="InterPro" id="IPR024047">
    <property type="entry name" value="MM3350-like_sf"/>
</dbReference>
<dbReference type="PANTHER" id="PTHR41878:SF1">
    <property type="entry name" value="TNPR PROTEIN"/>
    <property type="match status" value="1"/>
</dbReference>
<evidence type="ECO:0000313" key="5">
    <source>
        <dbReference type="Proteomes" id="UP001499988"/>
    </source>
</evidence>
<dbReference type="InterPro" id="IPR055825">
    <property type="entry name" value="DUF7401"/>
</dbReference>
<dbReference type="PANTHER" id="PTHR41878">
    <property type="entry name" value="LEXA REPRESSOR-RELATED"/>
    <property type="match status" value="1"/>
</dbReference>
<comment type="caution">
    <text evidence="4">The sequence shown here is derived from an EMBL/GenBank/DDBJ whole genome shotgun (WGS) entry which is preliminary data.</text>
</comment>
<feature type="domain" description="DUF7400" evidence="2">
    <location>
        <begin position="24"/>
        <end position="266"/>
    </location>
</feature>
<evidence type="ECO:0000259" key="2">
    <source>
        <dbReference type="Pfam" id="PF24133"/>
    </source>
</evidence>
<organism evidence="4 5">
    <name type="scientific">Ferrimonas pelagia</name>
    <dbReference type="NCBI Taxonomy" id="1177826"/>
    <lineage>
        <taxon>Bacteria</taxon>
        <taxon>Pseudomonadati</taxon>
        <taxon>Pseudomonadota</taxon>
        <taxon>Gammaproteobacteria</taxon>
        <taxon>Alteromonadales</taxon>
        <taxon>Ferrimonadaceae</taxon>
        <taxon>Ferrimonas</taxon>
    </lineage>
</organism>
<keyword evidence="5" id="KW-1185">Reference proteome</keyword>
<evidence type="ECO:0000259" key="3">
    <source>
        <dbReference type="Pfam" id="PF24134"/>
    </source>
</evidence>
<dbReference type="InterPro" id="IPR055824">
    <property type="entry name" value="DUF7400"/>
</dbReference>
<dbReference type="Pfam" id="PF24133">
    <property type="entry name" value="DUF7400"/>
    <property type="match status" value="1"/>
</dbReference>
<name>A0ABP9EH54_9GAMM</name>
<evidence type="ECO:0000313" key="4">
    <source>
        <dbReference type="EMBL" id="GAA4879174.1"/>
    </source>
</evidence>